<accession>B3QQN6</accession>
<evidence type="ECO:0000259" key="3">
    <source>
        <dbReference type="Pfam" id="PF13505"/>
    </source>
</evidence>
<feature type="domain" description="Outer membrane protein beta-barrel" evidence="3">
    <location>
        <begin position="7"/>
        <end position="205"/>
    </location>
</feature>
<dbReference type="Proteomes" id="UP000008811">
    <property type="component" value="Chromosome"/>
</dbReference>
<reference evidence="4" key="1">
    <citation type="submission" date="2008-06" db="EMBL/GenBank/DDBJ databases">
        <title>Complete sequence of Chlorobaculum parvum NCIB 8327.</title>
        <authorList>
            <consortium name="US DOE Joint Genome Institute"/>
            <person name="Lucas S."/>
            <person name="Copeland A."/>
            <person name="Lapidus A."/>
            <person name="Glavina del Rio T."/>
            <person name="Dalin E."/>
            <person name="Tice H."/>
            <person name="Bruce D."/>
            <person name="Goodwin L."/>
            <person name="Pitluck S."/>
            <person name="Schmutz J."/>
            <person name="Larimer F."/>
            <person name="Land M."/>
            <person name="Hauser L."/>
            <person name="Kyrpides N."/>
            <person name="Mikhailova N."/>
            <person name="Zhao F."/>
            <person name="Li T."/>
            <person name="Liu Z."/>
            <person name="Overmann J."/>
            <person name="Bryant D.A."/>
            <person name="Richardson P."/>
        </authorList>
    </citation>
    <scope>NUCLEOTIDE SEQUENCE [LARGE SCALE GENOMIC DNA]</scope>
    <source>
        <strain evidence="4">NCIB 8327</strain>
    </source>
</reference>
<dbReference type="OrthoDB" id="597758at2"/>
<feature type="chain" id="PRO_5002797601" evidence="2">
    <location>
        <begin position="20"/>
        <end position="229"/>
    </location>
</feature>
<dbReference type="Gene3D" id="2.40.160.20">
    <property type="match status" value="1"/>
</dbReference>
<dbReference type="eggNOG" id="COG3637">
    <property type="taxonomic scope" value="Bacteria"/>
</dbReference>
<dbReference type="STRING" id="517417.Cpar_1847"/>
<dbReference type="SUPFAM" id="SSF56925">
    <property type="entry name" value="OMPA-like"/>
    <property type="match status" value="1"/>
</dbReference>
<dbReference type="Pfam" id="PF13505">
    <property type="entry name" value="OMP_b-brl"/>
    <property type="match status" value="1"/>
</dbReference>
<protein>
    <submittedName>
        <fullName evidence="4">Surface antigen msp4 family protein</fullName>
    </submittedName>
</protein>
<dbReference type="EMBL" id="CP001099">
    <property type="protein sequence ID" value="ACF12239.1"/>
    <property type="molecule type" value="Genomic_DNA"/>
</dbReference>
<name>B3QQN6_CHLP8</name>
<evidence type="ECO:0000256" key="2">
    <source>
        <dbReference type="SAM" id="SignalP"/>
    </source>
</evidence>
<evidence type="ECO:0000313" key="5">
    <source>
        <dbReference type="Proteomes" id="UP000008811"/>
    </source>
</evidence>
<dbReference type="AlphaFoldDB" id="B3QQN6"/>
<dbReference type="RefSeq" id="WP_012503072.1">
    <property type="nucleotide sequence ID" value="NC_011027.1"/>
</dbReference>
<keyword evidence="5" id="KW-1185">Reference proteome</keyword>
<keyword evidence="1 2" id="KW-0732">Signal</keyword>
<dbReference type="InterPro" id="IPR011250">
    <property type="entry name" value="OMP/PagP_B-barrel"/>
</dbReference>
<sequence>MKKKLLALVAVLLATGAWSSTGYSAGNYVSANAGISWFGDAKLTDNADDEENFCVDLDSGIALTGAYGHDYGDYRIEAELGYQRNDIAKSIDYLYGSVYDEYSMTGNMSVISLMGNAYYDINLTDDLELFLTAGAGAAFVSFNDVGDVDDDFRYDKVTATAFAYQLGAGLSYKVAENLRLEARYRYFATADFTIDDTANFWDDYAEDDYMNTVKNISSSSVMLGLRLSL</sequence>
<dbReference type="InterPro" id="IPR027385">
    <property type="entry name" value="Beta-barrel_OMP"/>
</dbReference>
<feature type="signal peptide" evidence="2">
    <location>
        <begin position="1"/>
        <end position="19"/>
    </location>
</feature>
<dbReference type="KEGG" id="cpc:Cpar_1847"/>
<evidence type="ECO:0000313" key="4">
    <source>
        <dbReference type="EMBL" id="ACF12239.1"/>
    </source>
</evidence>
<organism evidence="4 5">
    <name type="scientific">Chlorobaculum parvum (strain DSM 263 / NCIMB 8327)</name>
    <name type="common">Chlorobium vibrioforme subsp. thiosulfatophilum</name>
    <dbReference type="NCBI Taxonomy" id="517417"/>
    <lineage>
        <taxon>Bacteria</taxon>
        <taxon>Pseudomonadati</taxon>
        <taxon>Chlorobiota</taxon>
        <taxon>Chlorobiia</taxon>
        <taxon>Chlorobiales</taxon>
        <taxon>Chlorobiaceae</taxon>
        <taxon>Chlorobaculum</taxon>
    </lineage>
</organism>
<dbReference type="HOGENOM" id="CLU_057473_3_1_10"/>
<gene>
    <name evidence="4" type="ordered locus">Cpar_1847</name>
</gene>
<evidence type="ECO:0000256" key="1">
    <source>
        <dbReference type="ARBA" id="ARBA00022729"/>
    </source>
</evidence>
<proteinExistence type="predicted"/>